<organism evidence="9 10">
    <name type="scientific">Dimargaris cristalligena</name>
    <dbReference type="NCBI Taxonomy" id="215637"/>
    <lineage>
        <taxon>Eukaryota</taxon>
        <taxon>Fungi</taxon>
        <taxon>Fungi incertae sedis</taxon>
        <taxon>Zoopagomycota</taxon>
        <taxon>Kickxellomycotina</taxon>
        <taxon>Dimargaritomycetes</taxon>
        <taxon>Dimargaritales</taxon>
        <taxon>Dimargaritaceae</taxon>
        <taxon>Dimargaris</taxon>
    </lineage>
</organism>
<dbReference type="PANTHER" id="PTHR21716:SF4">
    <property type="entry name" value="TRANSMEMBRANE PROTEIN 245"/>
    <property type="match status" value="1"/>
</dbReference>
<dbReference type="InterPro" id="IPR002549">
    <property type="entry name" value="AI-2E-like"/>
</dbReference>
<evidence type="ECO:0000256" key="3">
    <source>
        <dbReference type="ARBA" id="ARBA00022692"/>
    </source>
</evidence>
<feature type="region of interest" description="Disordered" evidence="6">
    <location>
        <begin position="103"/>
        <end position="133"/>
    </location>
</feature>
<keyword evidence="8" id="KW-0732">Signal</keyword>
<feature type="transmembrane region" description="Helical" evidence="7">
    <location>
        <begin position="1448"/>
        <end position="1468"/>
    </location>
</feature>
<keyword evidence="4 7" id="KW-1133">Transmembrane helix</keyword>
<keyword evidence="5 7" id="KW-0472">Membrane</keyword>
<feature type="region of interest" description="Disordered" evidence="6">
    <location>
        <begin position="1154"/>
        <end position="1178"/>
    </location>
</feature>
<feature type="transmembrane region" description="Helical" evidence="7">
    <location>
        <begin position="1309"/>
        <end position="1330"/>
    </location>
</feature>
<feature type="region of interest" description="Disordered" evidence="6">
    <location>
        <begin position="815"/>
        <end position="841"/>
    </location>
</feature>
<comment type="subcellular location">
    <subcellularLocation>
        <location evidence="1">Membrane</location>
        <topology evidence="1">Multi-pass membrane protein</topology>
    </subcellularLocation>
</comment>
<feature type="transmembrane region" description="Helical" evidence="7">
    <location>
        <begin position="1420"/>
        <end position="1442"/>
    </location>
</feature>
<evidence type="ECO:0000256" key="2">
    <source>
        <dbReference type="ARBA" id="ARBA00009773"/>
    </source>
</evidence>
<dbReference type="GO" id="GO:0016020">
    <property type="term" value="C:membrane"/>
    <property type="evidence" value="ECO:0007669"/>
    <property type="project" value="UniProtKB-SubCell"/>
</dbReference>
<evidence type="ECO:0000256" key="7">
    <source>
        <dbReference type="SAM" id="Phobius"/>
    </source>
</evidence>
<feature type="compositionally biased region" description="Polar residues" evidence="6">
    <location>
        <begin position="442"/>
        <end position="460"/>
    </location>
</feature>
<feature type="region of interest" description="Disordered" evidence="6">
    <location>
        <begin position="863"/>
        <end position="919"/>
    </location>
</feature>
<feature type="region of interest" description="Disordered" evidence="6">
    <location>
        <begin position="582"/>
        <end position="601"/>
    </location>
</feature>
<sequence length="1491" mass="162280">MRFVGAVCLFLLGSLAASWASKQDYRLNHLNDILDANNPDGGFEEEGLNPAKDPFFQTWSMVQYLAYIGQLDGEEFMNHYASLGFPLNNEGIGYAQANEQPTIIDQSTPGSESTGSSPFNEVSSSGSRSGSLPPLANQFSIQVPINLHNTNVKQPQVPKSSRVYRGKDSLHTFLTLPAQVYEPAMKTTPLASAKLPPTPLKQSYPGLGLNANSPTTRALLLNHPLVDREQLKIAVLHFIVNVVGLAVLIAVWLNYVLLQPYFSALFWAAALSVPMHALKKHIVAYLREELAATDASIGPWLVTKQLHFILTTLLGQTVYELLVAVAHEYMELIRGLAESAGLPPTVSDEEAAKKPVNARCQCRPPPTDKASPTAWAKSGPTKRKENPVVQEENLPRFNAAHANGPSPIAQSFGGSPTPQPHPDSTDIEESELDAGSEDGYFSSMSPTQQGDFQLDSATPASQPPPFQFKGGPTTASLMEETPSRKIQDTITERPTPSIDELLTTPSIPPSRPAIVGKIEFAVGATPTASTTLGSSHLPGTLSRSTRGPPRHLHSNSLVANNNSPRLSSSTPSAPLANTATTFRHQTPLMNRSKLSGTPGQNLATHSPHPFATPHTPMRNSSYLADSHSKGLYSVKRRFLDRISPIIFRTPNIPPFTFGDQFRSTGSPFPRGPQRLFPKAGTAGATHTAPSNSNFTASTPISDTWPQDIHDGSWGESWWWISLVFRLCIFTIAYDILSRSLVTLTQLQMVFMGLCLVLVMHSTYHFIGYMLRSHIAHMQTRLSQAGSWSLRGCLRVVRRQRAIPGLAPSSVCLTCQSSPEKSPVLPPEPPSTSAMSDDESAFFSDDSCRSARRIKAYRRPRAMTGVMSSPSPFPSPLLSDTTDIPDTQTPVLQQNPENPEIPESAVLNDPTEPQTSEPTSRSLFASLGSALIRLGALVLGIPYSLLCQCSLAVGLVGHSIYLFTKYCNRYVKSTVIANLNEIVTTFLICGMTTATVVIMGYLLYKTAEETAQFLDDSYNFMTEISALEARVNSGGNSLAVGGGFGGADSVASTHPWLSGNNNFTGVSETLSRHLITLSIAVQGELSTWVNTKLVEYYPDSNLTAATLYERFRQQYLAFKGETFDNTIILNAGRAPWASSPLSSTDPLVPVTDAEQSKPYRDYSQNGDTTANPTGASTTAAPPSCAICTPHSDAPFGTPTAAISECAKLLCPPPPDPLHHLGQFKLTLLRSDWTYWLYPVHYWRATQELGHYLATQVSERYRALHLGIEAARAATLAQLAALGNEALRALSLSLLTLLHIFTVGFDVLFQLLLFFFTLYSLVVQEQSVLHSLGRVLVFVDREQQIRRALERSIGGILLCSLQMGLFHIGWTWVTFRYWGIDTLRYTCALVSGVIAVVPMVSPWCIAVPPTLWLLAQGQLLNAITLLGAHVAIGWFVDPVFYAAIPDTNPFFAALSILLGLWAFGPHGLLLGPLAMTCLPAAYNLLGHVILAQT</sequence>
<dbReference type="Proteomes" id="UP000268162">
    <property type="component" value="Unassembled WGS sequence"/>
</dbReference>
<feature type="transmembrane region" description="Helical" evidence="7">
    <location>
        <begin position="717"/>
        <end position="736"/>
    </location>
</feature>
<evidence type="ECO:0008006" key="11">
    <source>
        <dbReference type="Google" id="ProtNLM"/>
    </source>
</evidence>
<feature type="compositionally biased region" description="Polar residues" evidence="6">
    <location>
        <begin position="910"/>
        <end position="919"/>
    </location>
</feature>
<evidence type="ECO:0000256" key="8">
    <source>
        <dbReference type="SAM" id="SignalP"/>
    </source>
</evidence>
<feature type="transmembrane region" description="Helical" evidence="7">
    <location>
        <begin position="234"/>
        <end position="257"/>
    </location>
</feature>
<feature type="compositionally biased region" description="Polar residues" evidence="6">
    <location>
        <begin position="1161"/>
        <end position="1178"/>
    </location>
</feature>
<feature type="transmembrane region" description="Helical" evidence="7">
    <location>
        <begin position="1351"/>
        <end position="1371"/>
    </location>
</feature>
<feature type="compositionally biased region" description="Polar residues" evidence="6">
    <location>
        <begin position="554"/>
        <end position="576"/>
    </location>
</feature>
<feature type="transmembrane region" description="Helical" evidence="7">
    <location>
        <begin position="929"/>
        <end position="962"/>
    </location>
</feature>
<feature type="chain" id="PRO_5020179189" description="Transmembrane protein" evidence="8">
    <location>
        <begin position="21"/>
        <end position="1491"/>
    </location>
</feature>
<dbReference type="PANTHER" id="PTHR21716">
    <property type="entry name" value="TRANSMEMBRANE PROTEIN"/>
    <property type="match status" value="1"/>
</dbReference>
<evidence type="ECO:0000313" key="9">
    <source>
        <dbReference type="EMBL" id="RKP35936.1"/>
    </source>
</evidence>
<feature type="transmembrane region" description="Helical" evidence="7">
    <location>
        <begin position="982"/>
        <end position="1003"/>
    </location>
</feature>
<feature type="signal peptide" evidence="8">
    <location>
        <begin position="1"/>
        <end position="20"/>
    </location>
</feature>
<feature type="transmembrane region" description="Helical" evidence="7">
    <location>
        <begin position="264"/>
        <end position="286"/>
    </location>
</feature>
<feature type="transmembrane region" description="Helical" evidence="7">
    <location>
        <begin position="1391"/>
        <end position="1413"/>
    </location>
</feature>
<feature type="region of interest" description="Disordered" evidence="6">
    <location>
        <begin position="343"/>
        <end position="476"/>
    </location>
</feature>
<reference evidence="10" key="1">
    <citation type="journal article" date="2018" name="Nat. Microbiol.">
        <title>Leveraging single-cell genomics to expand the fungal tree of life.</title>
        <authorList>
            <person name="Ahrendt S.R."/>
            <person name="Quandt C.A."/>
            <person name="Ciobanu D."/>
            <person name="Clum A."/>
            <person name="Salamov A."/>
            <person name="Andreopoulos B."/>
            <person name="Cheng J.F."/>
            <person name="Woyke T."/>
            <person name="Pelin A."/>
            <person name="Henrissat B."/>
            <person name="Reynolds N.K."/>
            <person name="Benny G.L."/>
            <person name="Smith M.E."/>
            <person name="James T.Y."/>
            <person name="Grigoriev I.V."/>
        </authorList>
    </citation>
    <scope>NUCLEOTIDE SEQUENCE [LARGE SCALE GENOMIC DNA]</scope>
    <source>
        <strain evidence="10">RSA 468</strain>
    </source>
</reference>
<evidence type="ECO:0000313" key="10">
    <source>
        <dbReference type="Proteomes" id="UP000268162"/>
    </source>
</evidence>
<evidence type="ECO:0000256" key="4">
    <source>
        <dbReference type="ARBA" id="ARBA00022989"/>
    </source>
</evidence>
<keyword evidence="10" id="KW-1185">Reference proteome</keyword>
<feature type="compositionally biased region" description="Low complexity" evidence="6">
    <location>
        <begin position="107"/>
        <end position="131"/>
    </location>
</feature>
<feature type="transmembrane region" description="Helical" evidence="7">
    <location>
        <begin position="748"/>
        <end position="770"/>
    </location>
</feature>
<accession>A0A4P9ZR05</accession>
<feature type="compositionally biased region" description="Low complexity" evidence="6">
    <location>
        <begin position="830"/>
        <end position="841"/>
    </location>
</feature>
<dbReference type="Pfam" id="PF01594">
    <property type="entry name" value="AI-2E_transport"/>
    <property type="match status" value="1"/>
</dbReference>
<feature type="compositionally biased region" description="Polar residues" evidence="6">
    <location>
        <begin position="879"/>
        <end position="896"/>
    </location>
</feature>
<dbReference type="EMBL" id="ML002753">
    <property type="protein sequence ID" value="RKP35936.1"/>
    <property type="molecule type" value="Genomic_DNA"/>
</dbReference>
<protein>
    <recommendedName>
        <fullName evidence="11">Transmembrane protein</fullName>
    </recommendedName>
</protein>
<name>A0A4P9ZR05_9FUNG</name>
<comment type="similarity">
    <text evidence="2">Belongs to the autoinducer-2 exporter (AI-2E) (TC 2.A.86) family.</text>
</comment>
<gene>
    <name evidence="9" type="ORF">BJ085DRAFT_35618</name>
</gene>
<evidence type="ECO:0000256" key="1">
    <source>
        <dbReference type="ARBA" id="ARBA00004141"/>
    </source>
</evidence>
<keyword evidence="3 7" id="KW-0812">Transmembrane</keyword>
<feature type="compositionally biased region" description="Acidic residues" evidence="6">
    <location>
        <begin position="425"/>
        <end position="436"/>
    </location>
</feature>
<evidence type="ECO:0000256" key="6">
    <source>
        <dbReference type="SAM" id="MobiDB-lite"/>
    </source>
</evidence>
<proteinExistence type="inferred from homology"/>
<feature type="region of interest" description="Disordered" evidence="6">
    <location>
        <begin position="528"/>
        <end position="576"/>
    </location>
</feature>
<evidence type="ECO:0000256" key="5">
    <source>
        <dbReference type="ARBA" id="ARBA00023136"/>
    </source>
</evidence>